<gene>
    <name evidence="2" type="ORF">RhiirA4_548914</name>
</gene>
<dbReference type="InterPro" id="IPR036812">
    <property type="entry name" value="NAD(P)_OxRdtase_dom_sf"/>
</dbReference>
<dbReference type="AlphaFoldDB" id="A0A2I1HAB2"/>
<evidence type="ECO:0000259" key="1">
    <source>
        <dbReference type="Pfam" id="PF00248"/>
    </source>
</evidence>
<organism evidence="2 3">
    <name type="scientific">Rhizophagus irregularis</name>
    <dbReference type="NCBI Taxonomy" id="588596"/>
    <lineage>
        <taxon>Eukaryota</taxon>
        <taxon>Fungi</taxon>
        <taxon>Fungi incertae sedis</taxon>
        <taxon>Mucoromycota</taxon>
        <taxon>Glomeromycotina</taxon>
        <taxon>Glomeromycetes</taxon>
        <taxon>Glomerales</taxon>
        <taxon>Glomeraceae</taxon>
        <taxon>Rhizophagus</taxon>
    </lineage>
</organism>
<proteinExistence type="predicted"/>
<accession>A0A2I1HAB2</accession>
<evidence type="ECO:0000313" key="3">
    <source>
        <dbReference type="Proteomes" id="UP000234323"/>
    </source>
</evidence>
<evidence type="ECO:0000313" key="2">
    <source>
        <dbReference type="EMBL" id="PKY55816.1"/>
    </source>
</evidence>
<dbReference type="SUPFAM" id="SSF51430">
    <property type="entry name" value="NAD(P)-linked oxidoreductase"/>
    <property type="match status" value="1"/>
</dbReference>
<dbReference type="Pfam" id="PF00248">
    <property type="entry name" value="Aldo_ket_red"/>
    <property type="match status" value="1"/>
</dbReference>
<dbReference type="Gene3D" id="3.20.20.100">
    <property type="entry name" value="NADP-dependent oxidoreductase domain"/>
    <property type="match status" value="1"/>
</dbReference>
<dbReference type="InterPro" id="IPR023210">
    <property type="entry name" value="NADP_OxRdtase_dom"/>
</dbReference>
<protein>
    <recommendedName>
        <fullName evidence="1">NADP-dependent oxidoreductase domain-containing protein</fullName>
    </recommendedName>
</protein>
<keyword evidence="3" id="KW-1185">Reference proteome</keyword>
<sequence>MLTYVYIYLFREETIEKVLFRCKLKRLNMSYVDILYVHFYKYRTPIEEFMRSLDDTVRSGKALCVTVLSRFITMIADLRIWSQFRLQTRYNLLDRSMEFVRPACVEHNLMNFNSRLTIT</sequence>
<dbReference type="EMBL" id="LLXI01001973">
    <property type="protein sequence ID" value="PKY55816.1"/>
    <property type="molecule type" value="Genomic_DNA"/>
</dbReference>
<comment type="caution">
    <text evidence="2">The sequence shown here is derived from an EMBL/GenBank/DDBJ whole genome shotgun (WGS) entry which is preliminary data.</text>
</comment>
<dbReference type="Proteomes" id="UP000234323">
    <property type="component" value="Unassembled WGS sequence"/>
</dbReference>
<name>A0A2I1HAB2_9GLOM</name>
<reference evidence="2 3" key="1">
    <citation type="submission" date="2015-10" db="EMBL/GenBank/DDBJ databases">
        <title>Genome analyses suggest a sexual origin of heterokaryosis in a supposedly ancient asexual fungus.</title>
        <authorList>
            <person name="Ropars J."/>
            <person name="Sedzielewska K."/>
            <person name="Noel J."/>
            <person name="Charron P."/>
            <person name="Farinelli L."/>
            <person name="Marton T."/>
            <person name="Kruger M."/>
            <person name="Pelin A."/>
            <person name="Brachmann A."/>
            <person name="Corradi N."/>
        </authorList>
    </citation>
    <scope>NUCLEOTIDE SEQUENCE [LARGE SCALE GENOMIC DNA]</scope>
    <source>
        <strain evidence="2 3">A4</strain>
    </source>
</reference>
<feature type="domain" description="NADP-dependent oxidoreductase" evidence="1">
    <location>
        <begin position="23"/>
        <end position="109"/>
    </location>
</feature>